<dbReference type="EMBL" id="CP045700">
    <property type="protein sequence ID" value="QGA66581.1"/>
    <property type="molecule type" value="Genomic_DNA"/>
</dbReference>
<name>A0A5Q0TIQ4_9VIBR</name>
<dbReference type="Pfam" id="PF01389">
    <property type="entry name" value="OmpA_membrane"/>
    <property type="match status" value="1"/>
</dbReference>
<evidence type="ECO:0000313" key="8">
    <source>
        <dbReference type="Proteomes" id="UP000348942"/>
    </source>
</evidence>
<keyword evidence="2" id="KW-0406">Ion transport</keyword>
<dbReference type="GO" id="GO:0009279">
    <property type="term" value="C:cell outer membrane"/>
    <property type="evidence" value="ECO:0007669"/>
    <property type="project" value="InterPro"/>
</dbReference>
<dbReference type="InterPro" id="IPR050330">
    <property type="entry name" value="Bact_OuterMem_StrucFunc"/>
</dbReference>
<dbReference type="AlphaFoldDB" id="A0A5Q0TIQ4"/>
<dbReference type="GO" id="GO:0046930">
    <property type="term" value="C:pore complex"/>
    <property type="evidence" value="ECO:0007669"/>
    <property type="project" value="UniProtKB-KW"/>
</dbReference>
<evidence type="ECO:0000256" key="2">
    <source>
        <dbReference type="ARBA" id="ARBA00023114"/>
    </source>
</evidence>
<dbReference type="PANTHER" id="PTHR30329">
    <property type="entry name" value="STATOR ELEMENT OF FLAGELLAR MOTOR COMPLEX"/>
    <property type="match status" value="1"/>
</dbReference>
<comment type="similarity">
    <text evidence="1">Belongs to the outer membrane OOP (TC 1.B.6) superfamily. OmpA family.</text>
</comment>
<dbReference type="InterPro" id="IPR036737">
    <property type="entry name" value="OmpA-like_sf"/>
</dbReference>
<evidence type="ECO:0000256" key="1">
    <source>
        <dbReference type="ARBA" id="ARBA00005710"/>
    </source>
</evidence>
<dbReference type="PROSITE" id="PS51123">
    <property type="entry name" value="OMPA_2"/>
    <property type="match status" value="1"/>
</dbReference>
<keyword evidence="2" id="KW-0626">Porin</keyword>
<dbReference type="CDD" id="cd07185">
    <property type="entry name" value="OmpA_C-like"/>
    <property type="match status" value="1"/>
</dbReference>
<dbReference type="Proteomes" id="UP000348942">
    <property type="component" value="Chromosome 2"/>
</dbReference>
<evidence type="ECO:0000256" key="5">
    <source>
        <dbReference type="SAM" id="SignalP"/>
    </source>
</evidence>
<dbReference type="InterPro" id="IPR011250">
    <property type="entry name" value="OMP/PagP_B-barrel"/>
</dbReference>
<dbReference type="Gene3D" id="2.40.160.20">
    <property type="match status" value="1"/>
</dbReference>
<feature type="chain" id="PRO_5024457578" evidence="5">
    <location>
        <begin position="28"/>
        <end position="342"/>
    </location>
</feature>
<feature type="signal peptide" evidence="5">
    <location>
        <begin position="1"/>
        <end position="27"/>
    </location>
</feature>
<keyword evidence="5" id="KW-0732">Signal</keyword>
<evidence type="ECO:0000259" key="6">
    <source>
        <dbReference type="PROSITE" id="PS51123"/>
    </source>
</evidence>
<feature type="domain" description="OmpA-like" evidence="6">
    <location>
        <begin position="227"/>
        <end position="342"/>
    </location>
</feature>
<sequence length="342" mass="37932">MVTNMKISLLSCSIFAALTFAASSAYADNTVENNTLYLGAKTGWTNFDSNCQSGESCDNDAWGGSGLVGYQISNWLAIEGGYNYFGNDKHTGSSKYDKVKSQNVELSFKGDWYLSDNWNLFGKIGGSYNDVKLPDADNVSLMLGTGIEYHISQSVRLRAEYQWFDNIGEYDHYKSRGDVNYVTFGIIYMFGQDAYKEPVLAAPISMEQIEQDQVGDYKDVAAPVQVEKNNTSMTLVTVNFAEKSDEISLDSYVTLQTVVDQLNAHPEQTVTITGYTSNSANSIAEQKVLSKQRAKNTAEYLESHGIASDRIMTEGMRAKSPVADNSTEEGRAKNRRVEIIFQ</sequence>
<dbReference type="Gene3D" id="3.30.1330.60">
    <property type="entry name" value="OmpA-like domain"/>
    <property type="match status" value="1"/>
</dbReference>
<dbReference type="InterPro" id="IPR006665">
    <property type="entry name" value="OmpA-like"/>
</dbReference>
<dbReference type="InterPro" id="IPR000498">
    <property type="entry name" value="OmpA-like_TM_dom"/>
</dbReference>
<dbReference type="PRINTS" id="PR01023">
    <property type="entry name" value="NAFLGMOTY"/>
</dbReference>
<gene>
    <name evidence="7" type="ORF">GFB47_14295</name>
</gene>
<keyword evidence="2" id="KW-0813">Transport</keyword>
<keyword evidence="2" id="KW-0812">Transmembrane</keyword>
<organism evidence="7 8">
    <name type="scientific">Vibrio algicola</name>
    <dbReference type="NCBI Taxonomy" id="2662262"/>
    <lineage>
        <taxon>Bacteria</taxon>
        <taxon>Pseudomonadati</taxon>
        <taxon>Pseudomonadota</taxon>
        <taxon>Gammaproteobacteria</taxon>
        <taxon>Vibrionales</taxon>
        <taxon>Vibrionaceae</taxon>
        <taxon>Vibrio</taxon>
    </lineage>
</organism>
<evidence type="ECO:0000313" key="7">
    <source>
        <dbReference type="EMBL" id="QGA66581.1"/>
    </source>
</evidence>
<keyword evidence="3 4" id="KW-0472">Membrane</keyword>
<dbReference type="SUPFAM" id="SSF56925">
    <property type="entry name" value="OMPA-like"/>
    <property type="match status" value="1"/>
</dbReference>
<proteinExistence type="inferred from homology"/>
<evidence type="ECO:0000256" key="4">
    <source>
        <dbReference type="RuleBase" id="RU003859"/>
    </source>
</evidence>
<protein>
    <submittedName>
        <fullName evidence="7">OmpA family protein</fullName>
    </submittedName>
</protein>
<dbReference type="PANTHER" id="PTHR30329:SF21">
    <property type="entry name" value="LIPOPROTEIN YIAD-RELATED"/>
    <property type="match status" value="1"/>
</dbReference>
<evidence type="ECO:0000256" key="3">
    <source>
        <dbReference type="PROSITE-ProRule" id="PRU00473"/>
    </source>
</evidence>
<keyword evidence="8" id="KW-1185">Reference proteome</keyword>
<dbReference type="SUPFAM" id="SSF103088">
    <property type="entry name" value="OmpA-like"/>
    <property type="match status" value="1"/>
</dbReference>
<dbReference type="GO" id="GO:0015288">
    <property type="term" value="F:porin activity"/>
    <property type="evidence" value="ECO:0007669"/>
    <property type="project" value="UniProtKB-KW"/>
</dbReference>
<reference evidence="7 8" key="1">
    <citation type="submission" date="2019-10" db="EMBL/GenBank/DDBJ databases">
        <title>Vibrio sp. nov., isolated from Coralline algae surface.</title>
        <authorList>
            <person name="Geng Y."/>
            <person name="Zhang X."/>
        </authorList>
    </citation>
    <scope>NUCLEOTIDE SEQUENCE [LARGE SCALE GENOMIC DNA]</scope>
    <source>
        <strain evidence="7 8">SM1977</strain>
    </source>
</reference>
<dbReference type="Pfam" id="PF00691">
    <property type="entry name" value="OmpA"/>
    <property type="match status" value="1"/>
</dbReference>
<accession>A0A5Q0TIQ4</accession>